<gene>
    <name evidence="4" type="ORF">BC936DRAFT_148185</name>
</gene>
<reference evidence="4 5" key="1">
    <citation type="journal article" date="2018" name="New Phytol.">
        <title>Phylogenomics of Endogonaceae and evolution of mycorrhizas within Mucoromycota.</title>
        <authorList>
            <person name="Chang Y."/>
            <person name="Desiro A."/>
            <person name="Na H."/>
            <person name="Sandor L."/>
            <person name="Lipzen A."/>
            <person name="Clum A."/>
            <person name="Barry K."/>
            <person name="Grigoriev I.V."/>
            <person name="Martin F.M."/>
            <person name="Stajich J.E."/>
            <person name="Smith M.E."/>
            <person name="Bonito G."/>
            <person name="Spatafora J.W."/>
        </authorList>
    </citation>
    <scope>NUCLEOTIDE SEQUENCE [LARGE SCALE GENOMIC DNA]</scope>
    <source>
        <strain evidence="4 5">GMNB39</strain>
    </source>
</reference>
<dbReference type="InterPro" id="IPR011990">
    <property type="entry name" value="TPR-like_helical_dom_sf"/>
</dbReference>
<organism evidence="4 5">
    <name type="scientific">Jimgerdemannia flammicorona</name>
    <dbReference type="NCBI Taxonomy" id="994334"/>
    <lineage>
        <taxon>Eukaryota</taxon>
        <taxon>Fungi</taxon>
        <taxon>Fungi incertae sedis</taxon>
        <taxon>Mucoromycota</taxon>
        <taxon>Mucoromycotina</taxon>
        <taxon>Endogonomycetes</taxon>
        <taxon>Endogonales</taxon>
        <taxon>Endogonaceae</taxon>
        <taxon>Jimgerdemannia</taxon>
    </lineage>
</organism>
<dbReference type="EMBL" id="RBNI01007292">
    <property type="protein sequence ID" value="RUP45437.1"/>
    <property type="molecule type" value="Genomic_DNA"/>
</dbReference>
<dbReference type="SUPFAM" id="SSF48452">
    <property type="entry name" value="TPR-like"/>
    <property type="match status" value="1"/>
</dbReference>
<evidence type="ECO:0000313" key="5">
    <source>
        <dbReference type="Proteomes" id="UP000268093"/>
    </source>
</evidence>
<dbReference type="Proteomes" id="UP000268093">
    <property type="component" value="Unassembled WGS sequence"/>
</dbReference>
<dbReference type="InterPro" id="IPR019734">
    <property type="entry name" value="TPR_rpt"/>
</dbReference>
<protein>
    <submittedName>
        <fullName evidence="4">Uncharacterized protein</fullName>
    </submittedName>
</protein>
<dbReference type="GO" id="GO:0016020">
    <property type="term" value="C:membrane"/>
    <property type="evidence" value="ECO:0007669"/>
    <property type="project" value="TreeGrafter"/>
</dbReference>
<keyword evidence="2 3" id="KW-0802">TPR repeat</keyword>
<dbReference type="OrthoDB" id="2423701at2759"/>
<dbReference type="GO" id="GO:0006620">
    <property type="term" value="P:post-translational protein targeting to endoplasmic reticulum membrane"/>
    <property type="evidence" value="ECO:0007669"/>
    <property type="project" value="TreeGrafter"/>
</dbReference>
<dbReference type="SMART" id="SM00028">
    <property type="entry name" value="TPR"/>
    <property type="match status" value="1"/>
</dbReference>
<feature type="repeat" description="TPR" evidence="3">
    <location>
        <begin position="119"/>
        <end position="152"/>
    </location>
</feature>
<evidence type="ECO:0000256" key="3">
    <source>
        <dbReference type="PROSITE-ProRule" id="PRU00339"/>
    </source>
</evidence>
<proteinExistence type="predicted"/>
<dbReference type="GO" id="GO:0072380">
    <property type="term" value="C:TRC complex"/>
    <property type="evidence" value="ECO:0007669"/>
    <property type="project" value="TreeGrafter"/>
</dbReference>
<accession>A0A433D3K1</accession>
<comment type="caution">
    <text evidence="4">The sequence shown here is derived from an EMBL/GenBank/DDBJ whole genome shotgun (WGS) entry which is preliminary data.</text>
</comment>
<evidence type="ECO:0000256" key="1">
    <source>
        <dbReference type="ARBA" id="ARBA00022737"/>
    </source>
</evidence>
<sequence length="175" mass="19832">MQSIAVHVESRTRSLVKGRLPHRRQSHDGSPVSLQLQHSGMLCDVLDLGIRLFIKEPYYKTCAEDGLPMLRCDSPDDVILVPNEQVHGPLLAGLRWSNAVSITYGLPAKHQSRPRSGKIGDLQRRGNEQFNRKEYASAIDSYTQALELEPDDAELLSNRAQAHLQLQQFWIPRRL</sequence>
<evidence type="ECO:0000256" key="2">
    <source>
        <dbReference type="ARBA" id="ARBA00022803"/>
    </source>
</evidence>
<dbReference type="PANTHER" id="PTHR45831">
    <property type="entry name" value="LD24721P"/>
    <property type="match status" value="1"/>
</dbReference>
<dbReference type="PANTHER" id="PTHR45831:SF2">
    <property type="entry name" value="LD24721P"/>
    <property type="match status" value="1"/>
</dbReference>
<dbReference type="InterPro" id="IPR047150">
    <property type="entry name" value="SGT"/>
</dbReference>
<evidence type="ECO:0000313" key="4">
    <source>
        <dbReference type="EMBL" id="RUP45437.1"/>
    </source>
</evidence>
<dbReference type="AlphaFoldDB" id="A0A433D3K1"/>
<keyword evidence="5" id="KW-1185">Reference proteome</keyword>
<keyword evidence="1" id="KW-0677">Repeat</keyword>
<name>A0A433D3K1_9FUNG</name>
<dbReference type="GO" id="GO:0060090">
    <property type="term" value="F:molecular adaptor activity"/>
    <property type="evidence" value="ECO:0007669"/>
    <property type="project" value="TreeGrafter"/>
</dbReference>
<dbReference type="Pfam" id="PF13414">
    <property type="entry name" value="TPR_11"/>
    <property type="match status" value="1"/>
</dbReference>
<dbReference type="Gene3D" id="1.25.40.10">
    <property type="entry name" value="Tetratricopeptide repeat domain"/>
    <property type="match status" value="1"/>
</dbReference>
<dbReference type="PROSITE" id="PS50005">
    <property type="entry name" value="TPR"/>
    <property type="match status" value="1"/>
</dbReference>